<evidence type="ECO:0000313" key="3">
    <source>
        <dbReference type="Proteomes" id="UP000198588"/>
    </source>
</evidence>
<dbReference type="RefSeq" id="WP_143019550.1">
    <property type="nucleotide sequence ID" value="NZ_FMXM01000027.1"/>
</dbReference>
<dbReference type="AlphaFoldDB" id="A0A1G5ZSW2"/>
<feature type="signal peptide" evidence="1">
    <location>
        <begin position="1"/>
        <end position="21"/>
    </location>
</feature>
<sequence>MKLSVLALASSILSLAFSAQAAPLSIGAPAHDGLIQQARVTCAYLTRDGYCVRPHRVYKHRGYRRYYRHHHYRRIYRTYEPPYYGRYYRPRPIIRVIPNYPPFYDDGWDY</sequence>
<reference evidence="2 3" key="1">
    <citation type="submission" date="2016-10" db="EMBL/GenBank/DDBJ databases">
        <authorList>
            <person name="de Groot N.N."/>
        </authorList>
    </citation>
    <scope>NUCLEOTIDE SEQUENCE [LARGE SCALE GENOMIC DNA]</scope>
    <source>
        <strain evidence="2 3">CGMCC 1.12097</strain>
    </source>
</reference>
<name>A0A1G5ZSW2_9HYPH</name>
<feature type="chain" id="PRO_5011712171" evidence="1">
    <location>
        <begin position="22"/>
        <end position="110"/>
    </location>
</feature>
<proteinExistence type="predicted"/>
<accession>A0A1G5ZSW2</accession>
<protein>
    <submittedName>
        <fullName evidence="2">Uncharacterized protein</fullName>
    </submittedName>
</protein>
<organism evidence="2 3">
    <name type="scientific">Mesorhizobium qingshengii</name>
    <dbReference type="NCBI Taxonomy" id="1165689"/>
    <lineage>
        <taxon>Bacteria</taxon>
        <taxon>Pseudomonadati</taxon>
        <taxon>Pseudomonadota</taxon>
        <taxon>Alphaproteobacteria</taxon>
        <taxon>Hyphomicrobiales</taxon>
        <taxon>Phyllobacteriaceae</taxon>
        <taxon>Mesorhizobium</taxon>
    </lineage>
</organism>
<keyword evidence="1" id="KW-0732">Signal</keyword>
<dbReference type="Proteomes" id="UP000198588">
    <property type="component" value="Unassembled WGS sequence"/>
</dbReference>
<evidence type="ECO:0000313" key="2">
    <source>
        <dbReference type="EMBL" id="SDA97879.1"/>
    </source>
</evidence>
<evidence type="ECO:0000256" key="1">
    <source>
        <dbReference type="SAM" id="SignalP"/>
    </source>
</evidence>
<gene>
    <name evidence="2" type="ORF">SAMN02927914_06009</name>
</gene>
<dbReference type="EMBL" id="FMXM01000027">
    <property type="protein sequence ID" value="SDA97879.1"/>
    <property type="molecule type" value="Genomic_DNA"/>
</dbReference>
<dbReference type="OrthoDB" id="8083938at2"/>